<dbReference type="EMBL" id="JACJPW010000003">
    <property type="protein sequence ID" value="MBD2179851.1"/>
    <property type="molecule type" value="Genomic_DNA"/>
</dbReference>
<proteinExistence type="predicted"/>
<keyword evidence="2" id="KW-0472">Membrane</keyword>
<evidence type="ECO:0000313" key="4">
    <source>
        <dbReference type="Proteomes" id="UP000641646"/>
    </source>
</evidence>
<feature type="region of interest" description="Disordered" evidence="1">
    <location>
        <begin position="115"/>
        <end position="142"/>
    </location>
</feature>
<keyword evidence="2" id="KW-0812">Transmembrane</keyword>
<dbReference type="Proteomes" id="UP000641646">
    <property type="component" value="Unassembled WGS sequence"/>
</dbReference>
<keyword evidence="4" id="KW-1185">Reference proteome</keyword>
<dbReference type="PANTHER" id="PTHR36761">
    <property type="entry name" value="ORF03 PROTEIN"/>
    <property type="match status" value="1"/>
</dbReference>
<evidence type="ECO:0008006" key="5">
    <source>
        <dbReference type="Google" id="ProtNLM"/>
    </source>
</evidence>
<accession>A0A926V9N8</accession>
<sequence>MSPETLEIIKTEYQAGKADFERGQYRQSVQHLEKACALVDRNSRLGGEIQIWLVTAYEAADRRKEGIALCKQLDRHPHLDIRKQSRRLLYILEAPQLNRRPEWLTQIPDLGAIGDNDSHSRLGNAASTVKSSPRPRPQSEPVDLTQVNTKDNLFIWVALVAVILTLGGLLWFGF</sequence>
<dbReference type="AlphaFoldDB" id="A0A926V9N8"/>
<dbReference type="PANTHER" id="PTHR36761:SF2">
    <property type="entry name" value="ORF03 PROTEIN"/>
    <property type="match status" value="1"/>
</dbReference>
<comment type="caution">
    <text evidence="3">The sequence shown here is derived from an EMBL/GenBank/DDBJ whole genome shotgun (WGS) entry which is preliminary data.</text>
</comment>
<dbReference type="RefSeq" id="WP_190461466.1">
    <property type="nucleotide sequence ID" value="NZ_JACJPW010000003.1"/>
</dbReference>
<protein>
    <recommendedName>
        <fullName evidence="5">Tetratricopeptide repeat protein</fullName>
    </recommendedName>
</protein>
<name>A0A926V9N8_9CYAN</name>
<evidence type="ECO:0000313" key="3">
    <source>
        <dbReference type="EMBL" id="MBD2179851.1"/>
    </source>
</evidence>
<evidence type="ECO:0000256" key="2">
    <source>
        <dbReference type="SAM" id="Phobius"/>
    </source>
</evidence>
<reference evidence="3" key="1">
    <citation type="journal article" date="2015" name="ISME J.">
        <title>Draft Genome Sequence of Streptomyces incarnatus NRRL8089, which Produces the Nucleoside Antibiotic Sinefungin.</title>
        <authorList>
            <person name="Oshima K."/>
            <person name="Hattori M."/>
            <person name="Shimizu H."/>
            <person name="Fukuda K."/>
            <person name="Nemoto M."/>
            <person name="Inagaki K."/>
            <person name="Tamura T."/>
        </authorList>
    </citation>
    <scope>NUCLEOTIDE SEQUENCE</scope>
    <source>
        <strain evidence="3">FACHB-1375</strain>
    </source>
</reference>
<keyword evidence="2" id="KW-1133">Transmembrane helix</keyword>
<feature type="transmembrane region" description="Helical" evidence="2">
    <location>
        <begin position="153"/>
        <end position="172"/>
    </location>
</feature>
<organism evidence="3 4">
    <name type="scientific">Aerosakkonema funiforme FACHB-1375</name>
    <dbReference type="NCBI Taxonomy" id="2949571"/>
    <lineage>
        <taxon>Bacteria</taxon>
        <taxon>Bacillati</taxon>
        <taxon>Cyanobacteriota</taxon>
        <taxon>Cyanophyceae</taxon>
        <taxon>Oscillatoriophycideae</taxon>
        <taxon>Aerosakkonematales</taxon>
        <taxon>Aerosakkonemataceae</taxon>
        <taxon>Aerosakkonema</taxon>
    </lineage>
</organism>
<evidence type="ECO:0000256" key="1">
    <source>
        <dbReference type="SAM" id="MobiDB-lite"/>
    </source>
</evidence>
<reference evidence="3" key="2">
    <citation type="submission" date="2020-08" db="EMBL/GenBank/DDBJ databases">
        <authorList>
            <person name="Chen M."/>
            <person name="Teng W."/>
            <person name="Zhao L."/>
            <person name="Hu C."/>
            <person name="Zhou Y."/>
            <person name="Han B."/>
            <person name="Song L."/>
            <person name="Shu W."/>
        </authorList>
    </citation>
    <scope>NUCLEOTIDE SEQUENCE</scope>
    <source>
        <strain evidence="3">FACHB-1375</strain>
    </source>
</reference>
<gene>
    <name evidence="3" type="ORF">H6G03_01780</name>
</gene>